<protein>
    <submittedName>
        <fullName evidence="4">GHMP kinase C-terminal domain-containing protein</fullName>
    </submittedName>
</protein>
<reference evidence="4" key="1">
    <citation type="submission" date="2022-11" db="UniProtKB">
        <authorList>
            <consortium name="WormBaseParasite"/>
        </authorList>
    </citation>
    <scope>IDENTIFICATION</scope>
</reference>
<keyword evidence="2" id="KW-0418">Kinase</keyword>
<dbReference type="GO" id="GO:0042352">
    <property type="term" value="P:GDP-L-fucose salvage"/>
    <property type="evidence" value="ECO:0007669"/>
    <property type="project" value="TreeGrafter"/>
</dbReference>
<dbReference type="Proteomes" id="UP000887574">
    <property type="component" value="Unplaced"/>
</dbReference>
<dbReference type="GO" id="GO:0050201">
    <property type="term" value="F:fucokinase activity"/>
    <property type="evidence" value="ECO:0007669"/>
    <property type="project" value="TreeGrafter"/>
</dbReference>
<accession>A0A915D9V3</accession>
<keyword evidence="1" id="KW-0808">Transferase</keyword>
<dbReference type="WBParaSite" id="jg16941">
    <property type="protein sequence ID" value="jg16941"/>
    <property type="gene ID" value="jg16941"/>
</dbReference>
<dbReference type="Gene3D" id="3.30.230.120">
    <property type="match status" value="1"/>
</dbReference>
<evidence type="ECO:0000313" key="4">
    <source>
        <dbReference type="WBParaSite" id="jg16941"/>
    </source>
</evidence>
<dbReference type="PANTHER" id="PTHR32463:SF0">
    <property type="entry name" value="L-FUCOSE KINASE"/>
    <property type="match status" value="1"/>
</dbReference>
<name>A0A915D9V3_9BILA</name>
<evidence type="ECO:0000313" key="3">
    <source>
        <dbReference type="Proteomes" id="UP000887574"/>
    </source>
</evidence>
<organism evidence="3 4">
    <name type="scientific">Ditylenchus dipsaci</name>
    <dbReference type="NCBI Taxonomy" id="166011"/>
    <lineage>
        <taxon>Eukaryota</taxon>
        <taxon>Metazoa</taxon>
        <taxon>Ecdysozoa</taxon>
        <taxon>Nematoda</taxon>
        <taxon>Chromadorea</taxon>
        <taxon>Rhabditida</taxon>
        <taxon>Tylenchina</taxon>
        <taxon>Tylenchomorpha</taxon>
        <taxon>Sphaerularioidea</taxon>
        <taxon>Anguinidae</taxon>
        <taxon>Anguininae</taxon>
        <taxon>Ditylenchus</taxon>
    </lineage>
</organism>
<sequence length="461" mass="51504">MLQKIAIDSSISQCNAIILNSLDEQLLKCDCAQITEASVRQATKSLAILAYQLHSQCQQLSEQLQPNQQTCRNHPNESNKNSWQNIKLLAQLRHNPVNVTEKAIVWAKEVLTKSDSVANIHLVAQNLEELAFLLWQHHSLPRSCSIYLDFPADLADETDTRVDLAGGWSDTPPITYQCLQPKPAVLNVAVRVDKQKPIECCCSWLNYADFKGIYIFLDSSKPGQRIIIHYTSAKQVYENCCLPSQPGSLICAIVIASGLVLKQGIKRKYVDVLLILKARPELYCLRCIPHSHTGLVWALAVFCQTVLKIEQLHTTGGGWQDQVGGLIPSVELANKFEERLALVYTGTTRLAKNLLQQVVLSWLRGHFPVAQLEQYNKLKKAFASNTETVLVKQLRQQLSQLELATVSWVAGAGGGGFLYVLLAEHISIDDLREFLKSHKDYCDLTVSCVTIDYNPLEIGCV</sequence>
<proteinExistence type="predicted"/>
<evidence type="ECO:0000256" key="1">
    <source>
        <dbReference type="ARBA" id="ARBA00022679"/>
    </source>
</evidence>
<dbReference type="SUPFAM" id="SSF55060">
    <property type="entry name" value="GHMP Kinase, C-terminal domain"/>
    <property type="match status" value="1"/>
</dbReference>
<dbReference type="InterPro" id="IPR036554">
    <property type="entry name" value="GHMP_kinase_C_sf"/>
</dbReference>
<dbReference type="PANTHER" id="PTHR32463">
    <property type="entry name" value="L-FUCOSE KINASE"/>
    <property type="match status" value="1"/>
</dbReference>
<keyword evidence="3" id="KW-1185">Reference proteome</keyword>
<dbReference type="AlphaFoldDB" id="A0A915D9V3"/>
<evidence type="ECO:0000256" key="2">
    <source>
        <dbReference type="ARBA" id="ARBA00022777"/>
    </source>
</evidence>
<dbReference type="InterPro" id="IPR052203">
    <property type="entry name" value="GHMP_Kinase-Related"/>
</dbReference>